<dbReference type="AlphaFoldDB" id="A0A5B7J4J5"/>
<comment type="caution">
    <text evidence="1">The sequence shown here is derived from an EMBL/GenBank/DDBJ whole genome shotgun (WGS) entry which is preliminary data.</text>
</comment>
<evidence type="ECO:0000313" key="1">
    <source>
        <dbReference type="EMBL" id="MPC88487.1"/>
    </source>
</evidence>
<gene>
    <name evidence="1" type="ORF">E2C01_083392</name>
</gene>
<keyword evidence="2" id="KW-1185">Reference proteome</keyword>
<reference evidence="1 2" key="1">
    <citation type="submission" date="2019-05" db="EMBL/GenBank/DDBJ databases">
        <title>Another draft genome of Portunus trituberculatus and its Hox gene families provides insights of decapod evolution.</title>
        <authorList>
            <person name="Jeong J.-H."/>
            <person name="Song I."/>
            <person name="Kim S."/>
            <person name="Choi T."/>
            <person name="Kim D."/>
            <person name="Ryu S."/>
            <person name="Kim W."/>
        </authorList>
    </citation>
    <scope>NUCLEOTIDE SEQUENCE [LARGE SCALE GENOMIC DNA]</scope>
    <source>
        <tissue evidence="1">Muscle</tissue>
    </source>
</reference>
<evidence type="ECO:0000313" key="2">
    <source>
        <dbReference type="Proteomes" id="UP000324222"/>
    </source>
</evidence>
<proteinExistence type="predicted"/>
<accession>A0A5B7J4J5</accession>
<protein>
    <submittedName>
        <fullName evidence="1">Uncharacterized protein</fullName>
    </submittedName>
</protein>
<dbReference type="Proteomes" id="UP000324222">
    <property type="component" value="Unassembled WGS sequence"/>
</dbReference>
<dbReference type="EMBL" id="VSRR010077968">
    <property type="protein sequence ID" value="MPC88487.1"/>
    <property type="molecule type" value="Genomic_DNA"/>
</dbReference>
<sequence length="27" mass="3278">MSNMGYFGVFQYFMHQNSEMLAKHYIC</sequence>
<name>A0A5B7J4J5_PORTR</name>
<organism evidence="1 2">
    <name type="scientific">Portunus trituberculatus</name>
    <name type="common">Swimming crab</name>
    <name type="synonym">Neptunus trituberculatus</name>
    <dbReference type="NCBI Taxonomy" id="210409"/>
    <lineage>
        <taxon>Eukaryota</taxon>
        <taxon>Metazoa</taxon>
        <taxon>Ecdysozoa</taxon>
        <taxon>Arthropoda</taxon>
        <taxon>Crustacea</taxon>
        <taxon>Multicrustacea</taxon>
        <taxon>Malacostraca</taxon>
        <taxon>Eumalacostraca</taxon>
        <taxon>Eucarida</taxon>
        <taxon>Decapoda</taxon>
        <taxon>Pleocyemata</taxon>
        <taxon>Brachyura</taxon>
        <taxon>Eubrachyura</taxon>
        <taxon>Portunoidea</taxon>
        <taxon>Portunidae</taxon>
        <taxon>Portuninae</taxon>
        <taxon>Portunus</taxon>
    </lineage>
</organism>